<dbReference type="Pfam" id="PF02518">
    <property type="entry name" value="HATPase_c"/>
    <property type="match status" value="1"/>
</dbReference>
<dbReference type="EMBL" id="CP021434">
    <property type="protein sequence ID" value="ARU60444.1"/>
    <property type="molecule type" value="Genomic_DNA"/>
</dbReference>
<protein>
    <recommendedName>
        <fullName evidence="3">histidine kinase</fullName>
        <ecNumber evidence="3">2.7.13.3</ecNumber>
    </recommendedName>
</protein>
<dbReference type="Pfam" id="PF08448">
    <property type="entry name" value="PAS_4"/>
    <property type="match status" value="1"/>
</dbReference>
<dbReference type="SMART" id="SM00091">
    <property type="entry name" value="PAS"/>
    <property type="match status" value="1"/>
</dbReference>
<dbReference type="CDD" id="cd06225">
    <property type="entry name" value="HAMP"/>
    <property type="match status" value="1"/>
</dbReference>
<keyword evidence="6" id="KW-0808">Transferase</keyword>
<dbReference type="AlphaFoldDB" id="A0A1Y0IM68"/>
<evidence type="ECO:0000256" key="11">
    <source>
        <dbReference type="ARBA" id="ARBA00023136"/>
    </source>
</evidence>
<dbReference type="CDD" id="cd00130">
    <property type="entry name" value="PAS"/>
    <property type="match status" value="1"/>
</dbReference>
<organism evidence="18 19">
    <name type="scientific">Tumebacillus avium</name>
    <dbReference type="NCBI Taxonomy" id="1903704"/>
    <lineage>
        <taxon>Bacteria</taxon>
        <taxon>Bacillati</taxon>
        <taxon>Bacillota</taxon>
        <taxon>Bacilli</taxon>
        <taxon>Bacillales</taxon>
        <taxon>Alicyclobacillaceae</taxon>
        <taxon>Tumebacillus</taxon>
    </lineage>
</organism>
<dbReference type="RefSeq" id="WP_087455836.1">
    <property type="nucleotide sequence ID" value="NZ_CP021434.1"/>
</dbReference>
<evidence type="ECO:0000259" key="14">
    <source>
        <dbReference type="PROSITE" id="PS50109"/>
    </source>
</evidence>
<dbReference type="PROSITE" id="PS50112">
    <property type="entry name" value="PAS"/>
    <property type="match status" value="1"/>
</dbReference>
<proteinExistence type="predicted"/>
<evidence type="ECO:0000256" key="4">
    <source>
        <dbReference type="ARBA" id="ARBA00022475"/>
    </source>
</evidence>
<evidence type="ECO:0000313" key="18">
    <source>
        <dbReference type="EMBL" id="ARU60444.1"/>
    </source>
</evidence>
<dbReference type="NCBIfam" id="NF046044">
    <property type="entry name" value="PnpS"/>
    <property type="match status" value="1"/>
</dbReference>
<dbReference type="SMART" id="SM00304">
    <property type="entry name" value="HAMP"/>
    <property type="match status" value="1"/>
</dbReference>
<keyword evidence="4" id="KW-1003">Cell membrane</keyword>
<keyword evidence="11 13" id="KW-0472">Membrane</keyword>
<name>A0A1Y0IM68_9BACL</name>
<evidence type="ECO:0000259" key="17">
    <source>
        <dbReference type="PROSITE" id="PS50885"/>
    </source>
</evidence>
<dbReference type="FunFam" id="3.30.565.10:FF:000006">
    <property type="entry name" value="Sensor histidine kinase WalK"/>
    <property type="match status" value="1"/>
</dbReference>
<dbReference type="PROSITE" id="PS50113">
    <property type="entry name" value="PAC"/>
    <property type="match status" value="1"/>
</dbReference>
<dbReference type="GO" id="GO:0005524">
    <property type="term" value="F:ATP binding"/>
    <property type="evidence" value="ECO:0007669"/>
    <property type="project" value="UniProtKB-KW"/>
</dbReference>
<dbReference type="InterPro" id="IPR004358">
    <property type="entry name" value="Sig_transdc_His_kin-like_C"/>
</dbReference>
<evidence type="ECO:0000256" key="8">
    <source>
        <dbReference type="ARBA" id="ARBA00022777"/>
    </source>
</evidence>
<dbReference type="GO" id="GO:0000155">
    <property type="term" value="F:phosphorelay sensor kinase activity"/>
    <property type="evidence" value="ECO:0007669"/>
    <property type="project" value="InterPro"/>
</dbReference>
<keyword evidence="19" id="KW-1185">Reference proteome</keyword>
<feature type="domain" description="PAC" evidence="16">
    <location>
        <begin position="321"/>
        <end position="371"/>
    </location>
</feature>
<feature type="domain" description="HAMP" evidence="17">
    <location>
        <begin position="194"/>
        <end position="246"/>
    </location>
</feature>
<dbReference type="Gene3D" id="1.10.287.130">
    <property type="match status" value="1"/>
</dbReference>
<dbReference type="SUPFAM" id="SSF55874">
    <property type="entry name" value="ATPase domain of HSP90 chaperone/DNA topoisomerase II/histidine kinase"/>
    <property type="match status" value="1"/>
</dbReference>
<dbReference type="GO" id="GO:0016036">
    <property type="term" value="P:cellular response to phosphate starvation"/>
    <property type="evidence" value="ECO:0007669"/>
    <property type="project" value="TreeGrafter"/>
</dbReference>
<keyword evidence="13" id="KW-1133">Transmembrane helix</keyword>
<reference evidence="19" key="1">
    <citation type="submission" date="2017-05" db="EMBL/GenBank/DDBJ databases">
        <authorList>
            <person name="Sung H."/>
        </authorList>
    </citation>
    <scope>NUCLEOTIDE SEQUENCE [LARGE SCALE GENOMIC DNA]</scope>
    <source>
        <strain evidence="19">AR23208</strain>
    </source>
</reference>
<accession>A0A1Y0IM68</accession>
<dbReference type="InterPro" id="IPR050351">
    <property type="entry name" value="BphY/WalK/GraS-like"/>
</dbReference>
<dbReference type="FunFam" id="1.10.287.130:FF:000001">
    <property type="entry name" value="Two-component sensor histidine kinase"/>
    <property type="match status" value="1"/>
</dbReference>
<dbReference type="Proteomes" id="UP000195437">
    <property type="component" value="Chromosome"/>
</dbReference>
<dbReference type="OrthoDB" id="9813151at2"/>
<dbReference type="CDD" id="cd00082">
    <property type="entry name" value="HisKA"/>
    <property type="match status" value="1"/>
</dbReference>
<dbReference type="InterPro" id="IPR003660">
    <property type="entry name" value="HAMP_dom"/>
</dbReference>
<evidence type="ECO:0000313" key="19">
    <source>
        <dbReference type="Proteomes" id="UP000195437"/>
    </source>
</evidence>
<evidence type="ECO:0000256" key="1">
    <source>
        <dbReference type="ARBA" id="ARBA00000085"/>
    </source>
</evidence>
<dbReference type="CDD" id="cd00075">
    <property type="entry name" value="HATPase"/>
    <property type="match status" value="1"/>
</dbReference>
<dbReference type="InterPro" id="IPR013656">
    <property type="entry name" value="PAS_4"/>
</dbReference>
<dbReference type="PRINTS" id="PR00344">
    <property type="entry name" value="BCTRLSENSOR"/>
</dbReference>
<dbReference type="InterPro" id="IPR003661">
    <property type="entry name" value="HisK_dim/P_dom"/>
</dbReference>
<dbReference type="InterPro" id="IPR003594">
    <property type="entry name" value="HATPase_dom"/>
</dbReference>
<sequence>MIRGIRWRIVVTYMLLIVLALSIFGVYMLQFIEKLYMDNLQTQLKEETSLLATWVSPMLAEYDTQGQKEDVHEMLRQTGMAVSSRVTLLDLQGDVMLDTLGDADTRKNQLDYPEIASAVEGSVGMHVRKVPYSTYNVMHMAVPVYGDHGPIAVLRMAVPMKGAHETLQALWGRIGMSLLIVAAVASLFGLRFAHGIAAPIEAITSSTRKIAEGAFDERIHQRGRDELRVMADSINAMAARLSDQIEDLTQQKGKLEGILKHLVSGVIVVDRSGRVTLVNQAIEWMIGYKAEELLQKWHWEAGYNFGLSAMIDEAILVGTAQKKEITLHRPVERTVEVHITPVSSNNGRIAGAVVLMHDVSEWRQLERMRSEFVANVSHELRTPITAVKGFSETLLDGALNDPVITRQFLQIIYDESERLKRLVTDLLELSKIESGHTVFHFEPFDLTALVKRTVEKYRHQAESLGLTLETELPPAHLQLEGDSDRIAQVLINLLGNAIAYTPSGGRVDVSVMEQEDDVVLKVRDTGVGIPAEDIPRLFERFYRVDKARARRSGGTGLGLAIVKHILESHHGQVEVTSVVGEGSEFTITLPKTKEI</sequence>
<dbReference type="PROSITE" id="PS50885">
    <property type="entry name" value="HAMP"/>
    <property type="match status" value="1"/>
</dbReference>
<feature type="domain" description="Histidine kinase" evidence="14">
    <location>
        <begin position="375"/>
        <end position="593"/>
    </location>
</feature>
<evidence type="ECO:0000259" key="15">
    <source>
        <dbReference type="PROSITE" id="PS50112"/>
    </source>
</evidence>
<evidence type="ECO:0000256" key="7">
    <source>
        <dbReference type="ARBA" id="ARBA00022741"/>
    </source>
</evidence>
<dbReference type="EC" id="2.7.13.3" evidence="3"/>
<dbReference type="Gene3D" id="6.10.340.10">
    <property type="match status" value="1"/>
</dbReference>
<feature type="transmembrane region" description="Helical" evidence="13">
    <location>
        <begin position="6"/>
        <end position="29"/>
    </location>
</feature>
<evidence type="ECO:0000256" key="5">
    <source>
        <dbReference type="ARBA" id="ARBA00022553"/>
    </source>
</evidence>
<feature type="coiled-coil region" evidence="12">
    <location>
        <begin position="231"/>
        <end position="258"/>
    </location>
</feature>
<dbReference type="SUPFAM" id="SSF158472">
    <property type="entry name" value="HAMP domain-like"/>
    <property type="match status" value="1"/>
</dbReference>
<evidence type="ECO:0000256" key="6">
    <source>
        <dbReference type="ARBA" id="ARBA00022679"/>
    </source>
</evidence>
<dbReference type="InterPro" id="IPR035965">
    <property type="entry name" value="PAS-like_dom_sf"/>
</dbReference>
<dbReference type="PANTHER" id="PTHR45453:SF1">
    <property type="entry name" value="PHOSPHATE REGULON SENSOR PROTEIN PHOR"/>
    <property type="match status" value="1"/>
</dbReference>
<dbReference type="PROSITE" id="PS50109">
    <property type="entry name" value="HIS_KIN"/>
    <property type="match status" value="1"/>
</dbReference>
<dbReference type="GO" id="GO:0005886">
    <property type="term" value="C:plasma membrane"/>
    <property type="evidence" value="ECO:0007669"/>
    <property type="project" value="UniProtKB-SubCell"/>
</dbReference>
<keyword evidence="10" id="KW-0902">Two-component regulatory system</keyword>
<dbReference type="SUPFAM" id="SSF47384">
    <property type="entry name" value="Homodimeric domain of signal transducing histidine kinase"/>
    <property type="match status" value="1"/>
</dbReference>
<evidence type="ECO:0000256" key="2">
    <source>
        <dbReference type="ARBA" id="ARBA00004651"/>
    </source>
</evidence>
<evidence type="ECO:0000256" key="10">
    <source>
        <dbReference type="ARBA" id="ARBA00023012"/>
    </source>
</evidence>
<evidence type="ECO:0000256" key="13">
    <source>
        <dbReference type="SAM" id="Phobius"/>
    </source>
</evidence>
<dbReference type="SMART" id="SM00387">
    <property type="entry name" value="HATPase_c"/>
    <property type="match status" value="1"/>
</dbReference>
<keyword evidence="5" id="KW-0597">Phosphoprotein</keyword>
<keyword evidence="8" id="KW-0418">Kinase</keyword>
<dbReference type="InterPro" id="IPR000700">
    <property type="entry name" value="PAS-assoc_C"/>
</dbReference>
<keyword evidence="9" id="KW-0067">ATP-binding</keyword>
<dbReference type="InterPro" id="IPR036097">
    <property type="entry name" value="HisK_dim/P_sf"/>
</dbReference>
<dbReference type="InterPro" id="IPR000014">
    <property type="entry name" value="PAS"/>
</dbReference>
<comment type="subcellular location">
    <subcellularLocation>
        <location evidence="2">Cell membrane</location>
        <topology evidence="2">Multi-pass membrane protein</topology>
    </subcellularLocation>
</comment>
<evidence type="ECO:0000259" key="16">
    <source>
        <dbReference type="PROSITE" id="PS50113"/>
    </source>
</evidence>
<evidence type="ECO:0000256" key="9">
    <source>
        <dbReference type="ARBA" id="ARBA00022840"/>
    </source>
</evidence>
<evidence type="ECO:0000256" key="12">
    <source>
        <dbReference type="SAM" id="Coils"/>
    </source>
</evidence>
<comment type="catalytic activity">
    <reaction evidence="1">
        <text>ATP + protein L-histidine = ADP + protein N-phospho-L-histidine.</text>
        <dbReference type="EC" id="2.7.13.3"/>
    </reaction>
</comment>
<dbReference type="NCBIfam" id="TIGR00229">
    <property type="entry name" value="sensory_box"/>
    <property type="match status" value="1"/>
</dbReference>
<dbReference type="InterPro" id="IPR005467">
    <property type="entry name" value="His_kinase_dom"/>
</dbReference>
<dbReference type="Pfam" id="PF00672">
    <property type="entry name" value="HAMP"/>
    <property type="match status" value="1"/>
</dbReference>
<dbReference type="PANTHER" id="PTHR45453">
    <property type="entry name" value="PHOSPHATE REGULON SENSOR PROTEIN PHOR"/>
    <property type="match status" value="1"/>
</dbReference>
<evidence type="ECO:0000256" key="3">
    <source>
        <dbReference type="ARBA" id="ARBA00012438"/>
    </source>
</evidence>
<dbReference type="Gene3D" id="3.30.565.10">
    <property type="entry name" value="Histidine kinase-like ATPase, C-terminal domain"/>
    <property type="match status" value="1"/>
</dbReference>
<dbReference type="SUPFAM" id="SSF55785">
    <property type="entry name" value="PYP-like sensor domain (PAS domain)"/>
    <property type="match status" value="1"/>
</dbReference>
<keyword evidence="7" id="KW-0547">Nucleotide-binding</keyword>
<keyword evidence="12" id="KW-0175">Coiled coil</keyword>
<dbReference type="KEGG" id="tum:CBW65_04685"/>
<feature type="domain" description="PAS" evidence="15">
    <location>
        <begin position="251"/>
        <end position="296"/>
    </location>
</feature>
<dbReference type="Gene3D" id="3.30.450.20">
    <property type="entry name" value="PAS domain"/>
    <property type="match status" value="1"/>
</dbReference>
<dbReference type="SMART" id="SM00388">
    <property type="entry name" value="HisKA"/>
    <property type="match status" value="1"/>
</dbReference>
<dbReference type="Pfam" id="PF00512">
    <property type="entry name" value="HisKA"/>
    <property type="match status" value="1"/>
</dbReference>
<dbReference type="InterPro" id="IPR036890">
    <property type="entry name" value="HATPase_C_sf"/>
</dbReference>
<dbReference type="GO" id="GO:0004721">
    <property type="term" value="F:phosphoprotein phosphatase activity"/>
    <property type="evidence" value="ECO:0007669"/>
    <property type="project" value="TreeGrafter"/>
</dbReference>
<keyword evidence="13" id="KW-0812">Transmembrane</keyword>
<gene>
    <name evidence="18" type="ORF">CBW65_04685</name>
</gene>